<evidence type="ECO:0000313" key="1">
    <source>
        <dbReference type="EMBL" id="SDT95010.1"/>
    </source>
</evidence>
<name>A0A1H2EIU6_9PROT</name>
<gene>
    <name evidence="1" type="ORF">SAMN05216406_11315</name>
</gene>
<organism evidence="1 2">
    <name type="scientific">Nitrosomonas ureae</name>
    <dbReference type="NCBI Taxonomy" id="44577"/>
    <lineage>
        <taxon>Bacteria</taxon>
        <taxon>Pseudomonadati</taxon>
        <taxon>Pseudomonadota</taxon>
        <taxon>Betaproteobacteria</taxon>
        <taxon>Nitrosomonadales</taxon>
        <taxon>Nitrosomonadaceae</taxon>
        <taxon>Nitrosomonas</taxon>
    </lineage>
</organism>
<reference evidence="2" key="1">
    <citation type="submission" date="2016-10" db="EMBL/GenBank/DDBJ databases">
        <authorList>
            <person name="Varghese N."/>
            <person name="Submissions S."/>
        </authorList>
    </citation>
    <scope>NUCLEOTIDE SEQUENCE [LARGE SCALE GENOMIC DNA]</scope>
    <source>
        <strain evidence="2">Nm10</strain>
    </source>
</reference>
<dbReference type="Proteomes" id="UP000182882">
    <property type="component" value="Unassembled WGS sequence"/>
</dbReference>
<evidence type="ECO:0000313" key="2">
    <source>
        <dbReference type="Proteomes" id="UP000182882"/>
    </source>
</evidence>
<accession>A0A1H2EIU6</accession>
<evidence type="ECO:0008006" key="3">
    <source>
        <dbReference type="Google" id="ProtNLM"/>
    </source>
</evidence>
<protein>
    <recommendedName>
        <fullName evidence="3">Lipoprotein</fullName>
    </recommendedName>
</protein>
<dbReference type="KEGG" id="nur:ATY38_03155"/>
<dbReference type="AlphaFoldDB" id="A0A1H2EIU6"/>
<dbReference type="EMBL" id="FNLN01000013">
    <property type="protein sequence ID" value="SDT95010.1"/>
    <property type="molecule type" value="Genomic_DNA"/>
</dbReference>
<sequence>MRIPHFFAVSVILVLVACGGRPIAPETRDPEAYGKTISLSIKFRQVISKGAAKPGPLKKNRIIKFFDHNRSVL</sequence>
<dbReference type="PROSITE" id="PS51257">
    <property type="entry name" value="PROKAR_LIPOPROTEIN"/>
    <property type="match status" value="1"/>
</dbReference>
<keyword evidence="2" id="KW-1185">Reference proteome</keyword>
<proteinExistence type="predicted"/>